<protein>
    <recommendedName>
        <fullName evidence="1">Tn3 transposase DDE domain-containing protein</fullName>
    </recommendedName>
</protein>
<gene>
    <name evidence="2" type="ORF">TUM20286_52620</name>
</gene>
<evidence type="ECO:0000259" key="1">
    <source>
        <dbReference type="Pfam" id="PF01526"/>
    </source>
</evidence>
<dbReference type="Proteomes" id="UP001054892">
    <property type="component" value="Unassembled WGS sequence"/>
</dbReference>
<accession>A0ABQ4W7Z5</accession>
<dbReference type="Pfam" id="PF01526">
    <property type="entry name" value="DDE_Tnp_Tn3"/>
    <property type="match status" value="1"/>
</dbReference>
<reference evidence="2 3" key="1">
    <citation type="submission" date="2021-12" db="EMBL/GenBank/DDBJ databases">
        <title>Characterization of novel class B3 metallo-beta-lactamase from novel Pseudomonas species.</title>
        <authorList>
            <person name="Yamada K."/>
            <person name="Aoki K."/>
            <person name="Ishii Y."/>
        </authorList>
    </citation>
    <scope>NUCLEOTIDE SEQUENCE [LARGE SCALE GENOMIC DNA]</scope>
    <source>
        <strain evidence="2 3">TUM20286</strain>
    </source>
</reference>
<comment type="caution">
    <text evidence="2">The sequence shown here is derived from an EMBL/GenBank/DDBJ whole genome shotgun (WGS) entry which is preliminary data.</text>
</comment>
<evidence type="ECO:0000313" key="2">
    <source>
        <dbReference type="EMBL" id="GJN55510.1"/>
    </source>
</evidence>
<name>A0ABQ4W7Z5_9PSED</name>
<dbReference type="EMBL" id="BQKM01000019">
    <property type="protein sequence ID" value="GJN55510.1"/>
    <property type="molecule type" value="Genomic_DNA"/>
</dbReference>
<dbReference type="InterPro" id="IPR002513">
    <property type="entry name" value="Tn3_Tnp_DDE_dom"/>
</dbReference>
<organism evidence="2 3">
    <name type="scientific">Pseudomonas tohonis</name>
    <dbReference type="NCBI Taxonomy" id="2725477"/>
    <lineage>
        <taxon>Bacteria</taxon>
        <taxon>Pseudomonadati</taxon>
        <taxon>Pseudomonadota</taxon>
        <taxon>Gammaproteobacteria</taxon>
        <taxon>Pseudomonadales</taxon>
        <taxon>Pseudomonadaceae</taxon>
        <taxon>Pseudomonas</taxon>
    </lineage>
</organism>
<sequence>MRDSLVLLAVVLEQQTELQPTQIMTDTGAYSDVVFGLFRLLGYHFCPRLADVGGTRFWRTRPEADYGKLNGLARQSVKLDLIAEHWDDLLRLAGSLKLGRVPATGIMRTLQTGDRPTRLAQALAEFGRIEKTLHTLTYIDDESKRRATLTQLNRGEGRHSLARAVFHGKRGELRQRYREGQEDQLGALGLVVNIIVLWNTLYMTAAVERLKQHGYPVQEEDLVRLSPLIFEHINMLGRYSFAVPEEVARGELRPLRNPEEDL</sequence>
<keyword evidence="3" id="KW-1185">Reference proteome</keyword>
<evidence type="ECO:0000313" key="3">
    <source>
        <dbReference type="Proteomes" id="UP001054892"/>
    </source>
</evidence>
<proteinExistence type="predicted"/>
<feature type="domain" description="Tn3 transposase DDE" evidence="1">
    <location>
        <begin position="2"/>
        <end position="239"/>
    </location>
</feature>